<dbReference type="EMBL" id="CAJOBA010071363">
    <property type="protein sequence ID" value="CAF4393712.1"/>
    <property type="molecule type" value="Genomic_DNA"/>
</dbReference>
<dbReference type="Gene3D" id="1.10.1420.10">
    <property type="match status" value="1"/>
</dbReference>
<dbReference type="GO" id="GO:0005524">
    <property type="term" value="F:ATP binding"/>
    <property type="evidence" value="ECO:0007669"/>
    <property type="project" value="UniProtKB-KW"/>
</dbReference>
<name>A0A8S2VJM3_9BILA</name>
<keyword evidence="2" id="KW-0067">ATP-binding</keyword>
<evidence type="ECO:0000256" key="1">
    <source>
        <dbReference type="ARBA" id="ARBA00022741"/>
    </source>
</evidence>
<dbReference type="Gene3D" id="3.40.50.300">
    <property type="entry name" value="P-loop containing nucleotide triphosphate hydrolases"/>
    <property type="match status" value="1"/>
</dbReference>
<dbReference type="InterPro" id="IPR000432">
    <property type="entry name" value="DNA_mismatch_repair_MutS_C"/>
</dbReference>
<dbReference type="PROSITE" id="PS00486">
    <property type="entry name" value="DNA_MISMATCH_REPAIR_2"/>
    <property type="match status" value="1"/>
</dbReference>
<keyword evidence="1" id="KW-0547">Nucleotide-binding</keyword>
<feature type="non-terminal residue" evidence="5">
    <location>
        <position position="1"/>
    </location>
</feature>
<dbReference type="SMART" id="SM00534">
    <property type="entry name" value="MUTSac"/>
    <property type="match status" value="1"/>
</dbReference>
<evidence type="ECO:0000256" key="3">
    <source>
        <dbReference type="ARBA" id="ARBA00023125"/>
    </source>
</evidence>
<comment type="caution">
    <text evidence="5">The sequence shown here is derived from an EMBL/GenBank/DDBJ whole genome shotgun (WGS) entry which is preliminary data.</text>
</comment>
<accession>A0A8S2VJM3</accession>
<dbReference type="GO" id="GO:0006298">
    <property type="term" value="P:mismatch repair"/>
    <property type="evidence" value="ECO:0007669"/>
    <property type="project" value="InterPro"/>
</dbReference>
<proteinExistence type="predicted"/>
<dbReference type="AlphaFoldDB" id="A0A8S2VJM3"/>
<feature type="domain" description="DNA mismatch repair proteins mutS family" evidence="4">
    <location>
        <begin position="182"/>
        <end position="198"/>
    </location>
</feature>
<dbReference type="InterPro" id="IPR045076">
    <property type="entry name" value="MutS"/>
</dbReference>
<evidence type="ECO:0000313" key="6">
    <source>
        <dbReference type="Proteomes" id="UP000682733"/>
    </source>
</evidence>
<dbReference type="SUPFAM" id="SSF48334">
    <property type="entry name" value="DNA repair protein MutS, domain III"/>
    <property type="match status" value="1"/>
</dbReference>
<dbReference type="FunFam" id="3.40.50.300:FF:000870">
    <property type="entry name" value="MutS protein homolog 4"/>
    <property type="match status" value="1"/>
</dbReference>
<dbReference type="GO" id="GO:0030983">
    <property type="term" value="F:mismatched DNA binding"/>
    <property type="evidence" value="ECO:0007669"/>
    <property type="project" value="InterPro"/>
</dbReference>
<dbReference type="InterPro" id="IPR027417">
    <property type="entry name" value="P-loop_NTPase"/>
</dbReference>
<evidence type="ECO:0000313" key="5">
    <source>
        <dbReference type="EMBL" id="CAF4393712.1"/>
    </source>
</evidence>
<dbReference type="GO" id="GO:0140664">
    <property type="term" value="F:ATP-dependent DNA damage sensor activity"/>
    <property type="evidence" value="ECO:0007669"/>
    <property type="project" value="InterPro"/>
</dbReference>
<dbReference type="PANTHER" id="PTHR11361:SF35">
    <property type="entry name" value="DNA MISMATCH REPAIR PROTEIN MSH2"/>
    <property type="match status" value="1"/>
</dbReference>
<dbReference type="Pfam" id="PF00488">
    <property type="entry name" value="MutS_V"/>
    <property type="match status" value="1"/>
</dbReference>
<dbReference type="GO" id="GO:0032301">
    <property type="term" value="C:MutSalpha complex"/>
    <property type="evidence" value="ECO:0007669"/>
    <property type="project" value="TreeGrafter"/>
</dbReference>
<dbReference type="Proteomes" id="UP000682733">
    <property type="component" value="Unassembled WGS sequence"/>
</dbReference>
<feature type="non-terminal residue" evidence="5">
    <location>
        <position position="284"/>
    </location>
</feature>
<dbReference type="GO" id="GO:0006312">
    <property type="term" value="P:mitotic recombination"/>
    <property type="evidence" value="ECO:0007669"/>
    <property type="project" value="TreeGrafter"/>
</dbReference>
<dbReference type="InterPro" id="IPR036187">
    <property type="entry name" value="DNA_mismatch_repair_MutS_sf"/>
</dbReference>
<dbReference type="PANTHER" id="PTHR11361">
    <property type="entry name" value="DNA MISMATCH REPAIR PROTEIN MUTS FAMILY MEMBER"/>
    <property type="match status" value="1"/>
</dbReference>
<reference evidence="5" key="1">
    <citation type="submission" date="2021-02" db="EMBL/GenBank/DDBJ databases">
        <authorList>
            <person name="Nowell W R."/>
        </authorList>
    </citation>
    <scope>NUCLEOTIDE SEQUENCE</scope>
</reference>
<evidence type="ECO:0000259" key="4">
    <source>
        <dbReference type="PROSITE" id="PS00486"/>
    </source>
</evidence>
<evidence type="ECO:0000256" key="2">
    <source>
        <dbReference type="ARBA" id="ARBA00022840"/>
    </source>
</evidence>
<sequence>DLNEHYMTSRIQYDETQKALVDEVLQICLTYMDSLRSLLEILSELDCFISLAQVSAQYQYVRPKFSEENKIHLEDSRHPCVELQENMQFISNNVTLDREKQRFLIITGPNMGGKSTYIRQVGVIMLMAQIGCYVPCSSAEISIVDCILARIGSNDDLSRGVSTFMSEMLEMSTILDIATQKSLLIIDELGRGTSTYDGFGLAWAVADYICKQIQCYCLFATHFHELTLIEQEMPEIIENLHVDALADEQQLTLLYKIKQGVCDQSFGIHVAQLAQFPKHVIQVC</sequence>
<organism evidence="5 6">
    <name type="scientific">Didymodactylos carnosus</name>
    <dbReference type="NCBI Taxonomy" id="1234261"/>
    <lineage>
        <taxon>Eukaryota</taxon>
        <taxon>Metazoa</taxon>
        <taxon>Spiralia</taxon>
        <taxon>Gnathifera</taxon>
        <taxon>Rotifera</taxon>
        <taxon>Eurotatoria</taxon>
        <taxon>Bdelloidea</taxon>
        <taxon>Philodinida</taxon>
        <taxon>Philodinidae</taxon>
        <taxon>Didymodactylos</taxon>
    </lineage>
</organism>
<dbReference type="SUPFAM" id="SSF52540">
    <property type="entry name" value="P-loop containing nucleoside triphosphate hydrolases"/>
    <property type="match status" value="1"/>
</dbReference>
<keyword evidence="3" id="KW-0238">DNA-binding</keyword>
<protein>
    <recommendedName>
        <fullName evidence="4">DNA mismatch repair proteins mutS family domain-containing protein</fullName>
    </recommendedName>
</protein>
<gene>
    <name evidence="5" type="ORF">TMI583_LOCUS43164</name>
</gene>